<keyword evidence="2" id="KW-0560">Oxidoreductase</keyword>
<dbReference type="OrthoDB" id="9787190at2"/>
<accession>A0A3N1LLS8</accession>
<dbReference type="PANTHER" id="PTHR13847">
    <property type="entry name" value="SARCOSINE DEHYDROGENASE-RELATED"/>
    <property type="match status" value="1"/>
</dbReference>
<evidence type="ECO:0000256" key="1">
    <source>
        <dbReference type="ARBA" id="ARBA00009410"/>
    </source>
</evidence>
<evidence type="ECO:0000313" key="5">
    <source>
        <dbReference type="Proteomes" id="UP000278222"/>
    </source>
</evidence>
<dbReference type="EMBL" id="RJKX01000014">
    <property type="protein sequence ID" value="ROP91376.1"/>
    <property type="molecule type" value="Genomic_DNA"/>
</dbReference>
<dbReference type="Gene3D" id="3.50.50.60">
    <property type="entry name" value="FAD/NAD(P)-binding domain"/>
    <property type="match status" value="2"/>
</dbReference>
<gene>
    <name evidence="4" type="ORF">EDC65_3243</name>
</gene>
<feature type="domain" description="FAD dependent oxidoreductase" evidence="3">
    <location>
        <begin position="20"/>
        <end position="412"/>
    </location>
</feature>
<sequence>MAATVDAVPSDEKLPERTQVVVIGAGIIGVSTALALAEKGIPVVLCEKGQVAAEQSSRNWGWCRTSQRDPREIALSVEAQRMWEGMDARIGESTGFTRSGILFPCETDAEVEAKERWLEHARPYQLDSRMLSAAEMAPLLPGNTHKFKAGLYTASDGRAEPQIAAPAMARAARRLGATVLTNCAVRGVETAGGRVSAVVTEKGRIACSGVVLAGGAWSRLFSGNMGIDLPQLMVTGSVLRTMPIAGGPECAVGTNEYGIRKRADGGYTMAKRNTNITDITPDSFRLFFDFLPAFKQNRKFLKLRLGQRFFDELRRPRRWSLDSVTPFEQVRIMDPAPSLPALAALKAIVARDFPVFRDMQVAATWGGLIDSTPDVVPVISTVDRVPGFVIATGFSGHGFGIGPAAGRLAADLVTGDRPIVDPREFRFSRYTDGSNPRPKA</sequence>
<dbReference type="PANTHER" id="PTHR13847:SF280">
    <property type="entry name" value="D-AMINO ACID DEHYDROGENASE"/>
    <property type="match status" value="1"/>
</dbReference>
<dbReference type="GO" id="GO:0005886">
    <property type="term" value="C:plasma membrane"/>
    <property type="evidence" value="ECO:0007669"/>
    <property type="project" value="TreeGrafter"/>
</dbReference>
<reference evidence="4 5" key="1">
    <citation type="submission" date="2018-11" db="EMBL/GenBank/DDBJ databases">
        <title>Genomic Encyclopedia of Type Strains, Phase IV (KMG-IV): sequencing the most valuable type-strain genomes for metagenomic binning, comparative biology and taxonomic classification.</title>
        <authorList>
            <person name="Goeker M."/>
        </authorList>
    </citation>
    <scope>NUCLEOTIDE SEQUENCE [LARGE SCALE GENOMIC DNA]</scope>
    <source>
        <strain evidence="4 5">DSM 5900</strain>
    </source>
</reference>
<evidence type="ECO:0000313" key="4">
    <source>
        <dbReference type="EMBL" id="ROP91376.1"/>
    </source>
</evidence>
<dbReference type="GO" id="GO:0005737">
    <property type="term" value="C:cytoplasm"/>
    <property type="evidence" value="ECO:0007669"/>
    <property type="project" value="TreeGrafter"/>
</dbReference>
<comment type="similarity">
    <text evidence="1">Belongs to the DadA oxidoreductase family.</text>
</comment>
<protein>
    <submittedName>
        <fullName evidence="4">Glycine/D-amino acid oxidase-like deaminating enzyme</fullName>
    </submittedName>
</protein>
<evidence type="ECO:0000256" key="2">
    <source>
        <dbReference type="ARBA" id="ARBA00023002"/>
    </source>
</evidence>
<organism evidence="4 5">
    <name type="scientific">Stella humosa</name>
    <dbReference type="NCBI Taxonomy" id="94"/>
    <lineage>
        <taxon>Bacteria</taxon>
        <taxon>Pseudomonadati</taxon>
        <taxon>Pseudomonadota</taxon>
        <taxon>Alphaproteobacteria</taxon>
        <taxon>Rhodospirillales</taxon>
        <taxon>Stellaceae</taxon>
        <taxon>Stella</taxon>
    </lineage>
</organism>
<dbReference type="GO" id="GO:0055130">
    <property type="term" value="P:D-alanine catabolic process"/>
    <property type="evidence" value="ECO:0007669"/>
    <property type="project" value="TreeGrafter"/>
</dbReference>
<dbReference type="GO" id="GO:0008718">
    <property type="term" value="F:D-amino-acid dehydrogenase activity"/>
    <property type="evidence" value="ECO:0007669"/>
    <property type="project" value="TreeGrafter"/>
</dbReference>
<comment type="caution">
    <text evidence="4">The sequence shown here is derived from an EMBL/GenBank/DDBJ whole genome shotgun (WGS) entry which is preliminary data.</text>
</comment>
<keyword evidence="5" id="KW-1185">Reference proteome</keyword>
<dbReference type="InterPro" id="IPR006076">
    <property type="entry name" value="FAD-dep_OxRdtase"/>
</dbReference>
<dbReference type="Gene3D" id="3.30.9.10">
    <property type="entry name" value="D-Amino Acid Oxidase, subunit A, domain 2"/>
    <property type="match status" value="2"/>
</dbReference>
<proteinExistence type="inferred from homology"/>
<dbReference type="Pfam" id="PF01266">
    <property type="entry name" value="DAO"/>
    <property type="match status" value="1"/>
</dbReference>
<dbReference type="Proteomes" id="UP000278222">
    <property type="component" value="Unassembled WGS sequence"/>
</dbReference>
<dbReference type="RefSeq" id="WP_123691198.1">
    <property type="nucleotide sequence ID" value="NZ_AP019700.1"/>
</dbReference>
<dbReference type="InterPro" id="IPR036188">
    <property type="entry name" value="FAD/NAD-bd_sf"/>
</dbReference>
<dbReference type="SUPFAM" id="SSF51905">
    <property type="entry name" value="FAD/NAD(P)-binding domain"/>
    <property type="match status" value="1"/>
</dbReference>
<dbReference type="AlphaFoldDB" id="A0A3N1LLS8"/>
<name>A0A3N1LLS8_9PROT</name>
<evidence type="ECO:0000259" key="3">
    <source>
        <dbReference type="Pfam" id="PF01266"/>
    </source>
</evidence>